<dbReference type="EMBL" id="JANPWE010000006">
    <property type="protein sequence ID" value="MCR6546221.1"/>
    <property type="molecule type" value="Genomic_DNA"/>
</dbReference>
<dbReference type="InterPro" id="IPR029052">
    <property type="entry name" value="Metallo-depent_PP-like"/>
</dbReference>
<evidence type="ECO:0000256" key="1">
    <source>
        <dbReference type="ARBA" id="ARBA00022801"/>
    </source>
</evidence>
<comment type="similarity">
    <text evidence="4">Belongs to the FBPase class 3 family.</text>
</comment>
<dbReference type="Pfam" id="PF06874">
    <property type="entry name" value="FBPase_2"/>
    <property type="match status" value="1"/>
</dbReference>
<name>A0ABT1Y987_9FIRM</name>
<reference evidence="5 6" key="1">
    <citation type="submission" date="2022-08" db="EMBL/GenBank/DDBJ databases">
        <title>Proteogenomics of the novel Dehalobacterium formicoaceticum strain EZ94 highlights a key role of methyltransferases during anaerobic dichloromethane degradation.</title>
        <authorList>
            <person name="Wasmund K."/>
        </authorList>
    </citation>
    <scope>NUCLEOTIDE SEQUENCE [LARGE SCALE GENOMIC DNA]</scope>
    <source>
        <strain evidence="5 6">EZ94</strain>
    </source>
</reference>
<dbReference type="Proteomes" id="UP001524944">
    <property type="component" value="Unassembled WGS sequence"/>
</dbReference>
<keyword evidence="3 4" id="KW-0119">Carbohydrate metabolism</keyword>
<keyword evidence="2 4" id="KW-0464">Manganese</keyword>
<evidence type="ECO:0000256" key="2">
    <source>
        <dbReference type="ARBA" id="ARBA00023211"/>
    </source>
</evidence>
<evidence type="ECO:0000256" key="3">
    <source>
        <dbReference type="ARBA" id="ARBA00023277"/>
    </source>
</evidence>
<dbReference type="PIRSF" id="PIRSF000906">
    <property type="entry name" value="FBPtase_Bacill"/>
    <property type="match status" value="1"/>
</dbReference>
<evidence type="ECO:0000256" key="4">
    <source>
        <dbReference type="HAMAP-Rule" id="MF_01854"/>
    </source>
</evidence>
<gene>
    <name evidence="4" type="primary">fbp</name>
    <name evidence="5" type="ORF">NVS47_11985</name>
</gene>
<keyword evidence="6" id="KW-1185">Reference proteome</keyword>
<comment type="catalytic activity">
    <reaction evidence="4">
        <text>beta-D-fructose 1,6-bisphosphate + H2O = beta-D-fructose 6-phosphate + phosphate</text>
        <dbReference type="Rhea" id="RHEA:11064"/>
        <dbReference type="ChEBI" id="CHEBI:15377"/>
        <dbReference type="ChEBI" id="CHEBI:32966"/>
        <dbReference type="ChEBI" id="CHEBI:43474"/>
        <dbReference type="ChEBI" id="CHEBI:57634"/>
        <dbReference type="EC" id="3.1.3.11"/>
    </reaction>
</comment>
<comment type="caution">
    <text evidence="5">The sequence shown here is derived from an EMBL/GenBank/DDBJ whole genome shotgun (WGS) entry which is preliminary data.</text>
</comment>
<dbReference type="EC" id="3.1.3.11" evidence="4"/>
<proteinExistence type="inferred from homology"/>
<sequence>MNQFNVKELIAEQDYLELLSRRFPTISKAATEVINLKSILNLPKGTEHFLTDLHGEYEAFNHVMNNGSGVVKRRIIDTLGKFLSQNEINDLASLIYYPEEKLQLVKDQEENLSDWYEISIYRLIQVCRDASSKYTRSKVRKALPVDFAYIIEELLHEDEYRFNKKDYYNQIIQTIVELDRADDFIIAISAVIKRLTVDHLHIIGDVYDRGPGPHIIMDTLINHHSADIQWGNHDILWMGAAAGDRSCISNVLRISLRYANMDILEEGYGINLFPLATFAMNTYQGDNCQKFKPKLSADDIVPDADIDLLAKMHKAISIIQFKLEHETVLNHPEYEMQDRLLLDKINYDDYTITIGSDVYKLNLRTFPTIDPKEPWKLTAEEKSVIDKLRYSFLKSEKLQKHIRFMFAKGSIYLRYNNNLLFHASIPMNPDGTFKKIKLKGLEKTGKELLDQMEQMAREAYFGREKKNNSTDFLWYLWCHQDSPLFGKDKMATLERYLVDDKKPHKENYTPYYLLVNEEKTAKMILEEFGLDPETGHIINGHVPVKVGKGENPIKANGKLLVIDGGFAKAYQKETGIAGYTLIYNSYGLLLASHEPFESVEKAVNDGIDIRSTVRVVEKVVDRKKISDTDIGSNLKKQIYYLEMLLSAFHKGVIKEKI</sequence>
<accession>A0ABT1Y987</accession>
<evidence type="ECO:0000313" key="6">
    <source>
        <dbReference type="Proteomes" id="UP001524944"/>
    </source>
</evidence>
<dbReference type="Gene3D" id="3.60.21.10">
    <property type="match status" value="1"/>
</dbReference>
<evidence type="ECO:0000313" key="5">
    <source>
        <dbReference type="EMBL" id="MCR6546221.1"/>
    </source>
</evidence>
<organism evidence="5 6">
    <name type="scientific">Dehalobacterium formicoaceticum</name>
    <dbReference type="NCBI Taxonomy" id="51515"/>
    <lineage>
        <taxon>Bacteria</taxon>
        <taxon>Bacillati</taxon>
        <taxon>Bacillota</taxon>
        <taxon>Clostridia</taxon>
        <taxon>Eubacteriales</taxon>
        <taxon>Peptococcaceae</taxon>
        <taxon>Dehalobacterium</taxon>
    </lineage>
</organism>
<comment type="cofactor">
    <cofactor evidence="4">
        <name>Mn(2+)</name>
        <dbReference type="ChEBI" id="CHEBI:29035"/>
    </cofactor>
</comment>
<dbReference type="SUPFAM" id="SSF56300">
    <property type="entry name" value="Metallo-dependent phosphatases"/>
    <property type="match status" value="1"/>
</dbReference>
<dbReference type="InterPro" id="IPR009164">
    <property type="entry name" value="FBPtase_class3"/>
</dbReference>
<dbReference type="HAMAP" id="MF_01854">
    <property type="entry name" value="FBPase_class3"/>
    <property type="match status" value="1"/>
</dbReference>
<comment type="pathway">
    <text evidence="4">Carbohydrate biosynthesis; gluconeogenesis.</text>
</comment>
<keyword evidence="1 4" id="KW-0378">Hydrolase</keyword>
<protein>
    <recommendedName>
        <fullName evidence="4">Fructose-1,6-bisphosphatase class 3</fullName>
        <shortName evidence="4">FBPase class 3</shortName>
        <ecNumber evidence="4">3.1.3.11</ecNumber>
    </recommendedName>
    <alternativeName>
        <fullName evidence="4">D-fructose-1,6-bisphosphate 1-phosphohydrolase class 3</fullName>
    </alternativeName>
</protein>